<reference evidence="2 3" key="1">
    <citation type="submission" date="2011-02" db="EMBL/GenBank/DDBJ databases">
        <authorList>
            <person name="Weinstock G."/>
            <person name="Sodergren E."/>
            <person name="Clifton S."/>
            <person name="Fulton L."/>
            <person name="Fulton B."/>
            <person name="Courtney L."/>
            <person name="Fronick C."/>
            <person name="Harrison M."/>
            <person name="Strong C."/>
            <person name="Farmer C."/>
            <person name="Delahaunty K."/>
            <person name="Markovic C."/>
            <person name="Hall O."/>
            <person name="Minx P."/>
            <person name="Tomlinson C."/>
            <person name="Mitreva M."/>
            <person name="Hou S."/>
            <person name="Chen J."/>
            <person name="Wollam A."/>
            <person name="Pepin K.H."/>
            <person name="Johnson M."/>
            <person name="Bhonagiri V."/>
            <person name="Zhang X."/>
            <person name="Suruliraj S."/>
            <person name="Warren W."/>
            <person name="Chinwalla A."/>
            <person name="Mardis E.R."/>
            <person name="Wilson R.K."/>
        </authorList>
    </citation>
    <scope>NUCLEOTIDE SEQUENCE [LARGE SCALE GENOMIC DNA]</scope>
    <source>
        <strain evidence="2 3">YIT 12056</strain>
    </source>
</reference>
<sequence>MRYITYTKNTMKKLFYSLLAVVLAACGSEKQAPIDREALVARNNPQVSSFDSLASLSVGNGEFAFTVDATGLQTFPVVYKKGVPLGTQSQWGWHSFGNPDHYKPEEYLKEYDFGRGHKELYACQFKEDGRQKEASNWFRVNPHRLHLGIVGLELGDSVKISDITDIAQTLDMWNGVINSHFALNGNAFDVQTVCHPELDMISACITSPAHAGVKLHFPYPTGAHADDACNWDANDKHTTNIVFEDAQSAVLKRTLDSTVYYVSLHWEGKASLKEKSANYFVLTPEEDKFAFSCKFTSDFPGTVLESEPATYTAEALPVFAETLAAGNSYWNNFWKNGAAVDFSHCTDPRAKELERRVVLSQYLLAIQSAGSVPPQETGLTYNSWFGKFHLEMIWWHQSWQALWGHPELLDRTLGWYETVEPVAREIARRQGFDGVRWMKMTDPSGTEAPSNVGSFLIWQQPHFIYLAELVYRANPSDEVIKKYNHLVQETAKFMYSFATYDDFHGRFILKGAIPAQETLRAATTINPPFELSYWHYAMNVAQQWRERAGEKRNLEWDEMIDKLSPLAYNEDSLYLAAENAVDTYKDIRFTSDHMAVLGSVGILPMNKLIRADYMKNTLHWVWDNWNWGKTWGWDYPMTAMNATRLGEPEKAVGALLMDKRTNTYLLNGHNYQDGRLRCYLPGNGGLLTAVALMCAGWDGCEVKNPGFPQDGTWDVRWEGLKQMP</sequence>
<accession>A0ABP2KSI8</accession>
<protein>
    <recommendedName>
        <fullName evidence="4">Glycosyl hydrolase family 95 N-terminal domain-containing protein</fullName>
    </recommendedName>
</protein>
<dbReference type="SUPFAM" id="SSF48208">
    <property type="entry name" value="Six-hairpin glycosidases"/>
    <property type="match status" value="1"/>
</dbReference>
<dbReference type="PROSITE" id="PS51257">
    <property type="entry name" value="PROKAR_LIPOPROTEIN"/>
    <property type="match status" value="1"/>
</dbReference>
<dbReference type="Proteomes" id="UP000010321">
    <property type="component" value="Unassembled WGS sequence"/>
</dbReference>
<dbReference type="InterPro" id="IPR012341">
    <property type="entry name" value="6hp_glycosidase-like_sf"/>
</dbReference>
<proteinExistence type="predicted"/>
<dbReference type="EMBL" id="AFBM01000019">
    <property type="protein sequence ID" value="EGF51767.1"/>
    <property type="molecule type" value="Genomic_DNA"/>
</dbReference>
<evidence type="ECO:0008006" key="4">
    <source>
        <dbReference type="Google" id="ProtNLM"/>
    </source>
</evidence>
<evidence type="ECO:0000256" key="1">
    <source>
        <dbReference type="SAM" id="SignalP"/>
    </source>
</evidence>
<keyword evidence="1" id="KW-0732">Signal</keyword>
<keyword evidence="3" id="KW-1185">Reference proteome</keyword>
<comment type="caution">
    <text evidence="2">The sequence shown here is derived from an EMBL/GenBank/DDBJ whole genome shotgun (WGS) entry which is preliminary data.</text>
</comment>
<evidence type="ECO:0000313" key="3">
    <source>
        <dbReference type="Proteomes" id="UP000010321"/>
    </source>
</evidence>
<dbReference type="InterPro" id="IPR008928">
    <property type="entry name" value="6-hairpin_glycosidase_sf"/>
</dbReference>
<evidence type="ECO:0000313" key="2">
    <source>
        <dbReference type="EMBL" id="EGF51767.1"/>
    </source>
</evidence>
<dbReference type="Gene3D" id="1.50.10.10">
    <property type="match status" value="1"/>
</dbReference>
<organism evidence="2 3">
    <name type="scientific">Bacteroides clarus YIT 12056</name>
    <dbReference type="NCBI Taxonomy" id="762984"/>
    <lineage>
        <taxon>Bacteria</taxon>
        <taxon>Pseudomonadati</taxon>
        <taxon>Bacteroidota</taxon>
        <taxon>Bacteroidia</taxon>
        <taxon>Bacteroidales</taxon>
        <taxon>Bacteroidaceae</taxon>
        <taxon>Bacteroides</taxon>
    </lineage>
</organism>
<name>A0ABP2KSI8_9BACE</name>
<gene>
    <name evidence="2" type="ORF">HMPREF9445_01773</name>
</gene>
<feature type="signal peptide" evidence="1">
    <location>
        <begin position="1"/>
        <end position="24"/>
    </location>
</feature>
<feature type="chain" id="PRO_5047475819" description="Glycosyl hydrolase family 95 N-terminal domain-containing protein" evidence="1">
    <location>
        <begin position="25"/>
        <end position="724"/>
    </location>
</feature>